<proteinExistence type="predicted"/>
<evidence type="ECO:0000256" key="1">
    <source>
        <dbReference type="SAM" id="SignalP"/>
    </source>
</evidence>
<gene>
    <name evidence="3" type="ORF">RFI_28759</name>
</gene>
<dbReference type="EMBL" id="ASPP01024852">
    <property type="protein sequence ID" value="ETO08626.1"/>
    <property type="molecule type" value="Genomic_DNA"/>
</dbReference>
<dbReference type="InterPro" id="IPR018170">
    <property type="entry name" value="Aldo/ket_reductase_CS"/>
</dbReference>
<keyword evidence="4" id="KW-1185">Reference proteome</keyword>
<name>X6M4P8_RETFI</name>
<sequence length="578" mass="67211">MEFFRRVNGWIFWFIFLLVPFLSNGRQCPSGIEIYSFGKPYRRDFLGSYEIVTQRTHEEKPIFRFSSKPHYYLYWTNFHQEIGRWCVSSILGDDGSVIAYKDSIAPNPIEMIRREGDWIVKDGDEWITDESLGIKCIGHISAYEYKSEHNRSDPCLVVDTLRDNGCRLQYTIFLWTRALHNSMSSLAEKIVTHFTDAQQSTTYISLEHNKILWTNDTHWMISQFAFENKPLQHLPLYAIASSNALFPDGIDVPSSSLSHWNVHIREPIANAHMSCHCQVPGKAFYRKHLEQTLRSKTTMQDEMTVLIASDGTIEGNKIVERDNPWSLFRGNYLGEYKLSSDRKYFVWSNQSDDKIPVFGIGTAALNNDRQVILAALRHGYELIDTASDHAPWYQNEWIIGNLFAEQRISKRTSVMITTKLYAADHGFEKCTRAIEDSLQALQVSYIDVMLIHHPHCERTDAEDTCQGTWKSSWNCLESYYRRGKIRYVGVSNFDVWELNELLEYTDVPVSVVQNWYDPLHHNDHVLLICQHLGIVYQAYSILGTQHEMLRDDGDNPVLKEQTNHCFEQKIPKKCDKLF</sequence>
<evidence type="ECO:0000313" key="4">
    <source>
        <dbReference type="Proteomes" id="UP000023152"/>
    </source>
</evidence>
<dbReference type="PANTHER" id="PTHR43827">
    <property type="entry name" value="2,5-DIKETO-D-GLUCONIC ACID REDUCTASE"/>
    <property type="match status" value="1"/>
</dbReference>
<feature type="signal peptide" evidence="1">
    <location>
        <begin position="1"/>
        <end position="25"/>
    </location>
</feature>
<protein>
    <recommendedName>
        <fullName evidence="2">NADP-dependent oxidoreductase domain-containing protein</fullName>
    </recommendedName>
</protein>
<dbReference type="SUPFAM" id="SSF51430">
    <property type="entry name" value="NAD(P)-linked oxidoreductase"/>
    <property type="match status" value="1"/>
</dbReference>
<accession>X6M4P8</accession>
<dbReference type="PROSITE" id="PS00062">
    <property type="entry name" value="ALDOKETO_REDUCTASE_2"/>
    <property type="match status" value="1"/>
</dbReference>
<dbReference type="PANTHER" id="PTHR43827:SF8">
    <property type="entry name" value="ALDO_KETO REDUCTASE FAMILY PROTEIN"/>
    <property type="match status" value="1"/>
</dbReference>
<dbReference type="GO" id="GO:0016491">
    <property type="term" value="F:oxidoreductase activity"/>
    <property type="evidence" value="ECO:0007669"/>
    <property type="project" value="InterPro"/>
</dbReference>
<keyword evidence="1" id="KW-0732">Signal</keyword>
<evidence type="ECO:0000313" key="3">
    <source>
        <dbReference type="EMBL" id="ETO08626.1"/>
    </source>
</evidence>
<organism evidence="3 4">
    <name type="scientific">Reticulomyxa filosa</name>
    <dbReference type="NCBI Taxonomy" id="46433"/>
    <lineage>
        <taxon>Eukaryota</taxon>
        <taxon>Sar</taxon>
        <taxon>Rhizaria</taxon>
        <taxon>Retaria</taxon>
        <taxon>Foraminifera</taxon>
        <taxon>Monothalamids</taxon>
        <taxon>Reticulomyxidae</taxon>
        <taxon>Reticulomyxa</taxon>
    </lineage>
</organism>
<comment type="caution">
    <text evidence="3">The sequence shown here is derived from an EMBL/GenBank/DDBJ whole genome shotgun (WGS) entry which is preliminary data.</text>
</comment>
<dbReference type="Gene3D" id="3.20.20.100">
    <property type="entry name" value="NADP-dependent oxidoreductase domain"/>
    <property type="match status" value="1"/>
</dbReference>
<dbReference type="InterPro" id="IPR023210">
    <property type="entry name" value="NADP_OxRdtase_dom"/>
</dbReference>
<dbReference type="AlphaFoldDB" id="X6M4P8"/>
<dbReference type="PRINTS" id="PR00069">
    <property type="entry name" value="ALDKETRDTASE"/>
</dbReference>
<dbReference type="OrthoDB" id="416253at2759"/>
<feature type="domain" description="NADP-dependent oxidoreductase" evidence="2">
    <location>
        <begin position="369"/>
        <end position="556"/>
    </location>
</feature>
<dbReference type="Pfam" id="PF00248">
    <property type="entry name" value="Aldo_ket_red"/>
    <property type="match status" value="1"/>
</dbReference>
<reference evidence="3 4" key="1">
    <citation type="journal article" date="2013" name="Curr. Biol.">
        <title>The Genome of the Foraminiferan Reticulomyxa filosa.</title>
        <authorList>
            <person name="Glockner G."/>
            <person name="Hulsmann N."/>
            <person name="Schleicher M."/>
            <person name="Noegel A.A."/>
            <person name="Eichinger L."/>
            <person name="Gallinger C."/>
            <person name="Pawlowski J."/>
            <person name="Sierra R."/>
            <person name="Euteneuer U."/>
            <person name="Pillet L."/>
            <person name="Moustafa A."/>
            <person name="Platzer M."/>
            <person name="Groth M."/>
            <person name="Szafranski K."/>
            <person name="Schliwa M."/>
        </authorList>
    </citation>
    <scope>NUCLEOTIDE SEQUENCE [LARGE SCALE GENOMIC DNA]</scope>
</reference>
<feature type="chain" id="PRO_5004974651" description="NADP-dependent oxidoreductase domain-containing protein" evidence="1">
    <location>
        <begin position="26"/>
        <end position="578"/>
    </location>
</feature>
<dbReference type="Proteomes" id="UP000023152">
    <property type="component" value="Unassembled WGS sequence"/>
</dbReference>
<dbReference type="InterPro" id="IPR036812">
    <property type="entry name" value="NAD(P)_OxRdtase_dom_sf"/>
</dbReference>
<evidence type="ECO:0000259" key="2">
    <source>
        <dbReference type="Pfam" id="PF00248"/>
    </source>
</evidence>
<dbReference type="InterPro" id="IPR020471">
    <property type="entry name" value="AKR"/>
</dbReference>
<dbReference type="CDD" id="cd19071">
    <property type="entry name" value="AKR_AKR1-5-like"/>
    <property type="match status" value="1"/>
</dbReference>